<keyword evidence="7" id="KW-0653">Protein transport</keyword>
<feature type="region of interest" description="Disordered" evidence="11">
    <location>
        <begin position="313"/>
        <end position="375"/>
    </location>
</feature>
<dbReference type="InterPro" id="IPR011553">
    <property type="entry name" value="Sec62_asco"/>
</dbReference>
<name>A0A517L5L0_9PEZI</name>
<comment type="similarity">
    <text evidence="2">Belongs to the SEC62 family.</text>
</comment>
<keyword evidence="6" id="KW-0256">Endoplasmic reticulum</keyword>
<dbReference type="STRING" id="50376.A0A517L5L0"/>
<dbReference type="AlphaFoldDB" id="A0A517L5L0"/>
<evidence type="ECO:0000256" key="10">
    <source>
        <dbReference type="ARBA" id="ARBA00023136"/>
    </source>
</evidence>
<feature type="transmembrane region" description="Helical" evidence="12">
    <location>
        <begin position="208"/>
        <end position="229"/>
    </location>
</feature>
<feature type="transmembrane region" description="Helical" evidence="12">
    <location>
        <begin position="235"/>
        <end position="258"/>
    </location>
</feature>
<evidence type="ECO:0000256" key="9">
    <source>
        <dbReference type="ARBA" id="ARBA00023010"/>
    </source>
</evidence>
<keyword evidence="14" id="KW-1185">Reference proteome</keyword>
<evidence type="ECO:0000256" key="4">
    <source>
        <dbReference type="ARBA" id="ARBA00022448"/>
    </source>
</evidence>
<dbReference type="OrthoDB" id="200187at2759"/>
<evidence type="ECO:0000313" key="13">
    <source>
        <dbReference type="EMBL" id="QDS70923.1"/>
    </source>
</evidence>
<dbReference type="Pfam" id="PF03839">
    <property type="entry name" value="Sec62"/>
    <property type="match status" value="1"/>
</dbReference>
<feature type="compositionally biased region" description="Polar residues" evidence="11">
    <location>
        <begin position="348"/>
        <end position="365"/>
    </location>
</feature>
<keyword evidence="4" id="KW-0813">Transport</keyword>
<dbReference type="Proteomes" id="UP000316270">
    <property type="component" value="Chromosome 5"/>
</dbReference>
<evidence type="ECO:0000256" key="5">
    <source>
        <dbReference type="ARBA" id="ARBA00022692"/>
    </source>
</evidence>
<comment type="subcellular location">
    <subcellularLocation>
        <location evidence="1">Endoplasmic reticulum membrane</location>
        <topology evidence="1">Multi-pass membrane protein</topology>
    </subcellularLocation>
</comment>
<keyword evidence="10 12" id="KW-0472">Membrane</keyword>
<evidence type="ECO:0000256" key="3">
    <source>
        <dbReference type="ARBA" id="ARBA00021257"/>
    </source>
</evidence>
<evidence type="ECO:0000256" key="6">
    <source>
        <dbReference type="ARBA" id="ARBA00022824"/>
    </source>
</evidence>
<protein>
    <recommendedName>
        <fullName evidence="3">Translocation protein SEC62</fullName>
    </recommendedName>
</protein>
<dbReference type="InterPro" id="IPR004728">
    <property type="entry name" value="Sec62"/>
</dbReference>
<evidence type="ECO:0000256" key="11">
    <source>
        <dbReference type="SAM" id="MobiDB-lite"/>
    </source>
</evidence>
<evidence type="ECO:0000256" key="2">
    <source>
        <dbReference type="ARBA" id="ARBA00010604"/>
    </source>
</evidence>
<gene>
    <name evidence="13" type="ORF">FKW77_006660</name>
</gene>
<feature type="compositionally biased region" description="Basic residues" evidence="11">
    <location>
        <begin position="313"/>
        <end position="323"/>
    </location>
</feature>
<sequence>MQEPTPPPVQLVPGQTPTPEQIAQIQAHFRKEAAEFGITYEAYVELVKAQAAKQQQAMMDAQQQQQQEPIQPGPPKPEALAVANWLRKQELKPRTCIFQEKRKEMFRVKRAIRALESPAYEKARTKNPLLPPVTNRAEAENCFKLLPMSLLALRVEKVDPEEGHEGHNHANAKRIKGLWTVGIVQQQDAGDDMHYMWLYEGSQWKQKAYAIGALACVMTLVMFPLWPLFMRQGVWYLSMGMLGLVGLFFVMAFFRLILFGITMFTHAPGLWLYPNLFEDVGFFDSFRPVWGWQETEEDRKAKRKAKKEKKAAIAAKRKANGHAHSHDHCHDHSHAHSHEHQPIVAKLTNASGAQVTQGTAQQRRLQASVEEEESD</sequence>
<feature type="compositionally biased region" description="Basic and acidic residues" evidence="11">
    <location>
        <begin position="324"/>
        <end position="341"/>
    </location>
</feature>
<evidence type="ECO:0000256" key="12">
    <source>
        <dbReference type="SAM" id="Phobius"/>
    </source>
</evidence>
<organism evidence="13 14">
    <name type="scientific">Venturia effusa</name>
    <dbReference type="NCBI Taxonomy" id="50376"/>
    <lineage>
        <taxon>Eukaryota</taxon>
        <taxon>Fungi</taxon>
        <taxon>Dikarya</taxon>
        <taxon>Ascomycota</taxon>
        <taxon>Pezizomycotina</taxon>
        <taxon>Dothideomycetes</taxon>
        <taxon>Pleosporomycetidae</taxon>
        <taxon>Venturiales</taxon>
        <taxon>Venturiaceae</taxon>
        <taxon>Venturia</taxon>
    </lineage>
</organism>
<evidence type="ECO:0000256" key="7">
    <source>
        <dbReference type="ARBA" id="ARBA00022927"/>
    </source>
</evidence>
<evidence type="ECO:0000313" key="14">
    <source>
        <dbReference type="Proteomes" id="UP000316270"/>
    </source>
</evidence>
<dbReference type="NCBIfam" id="TIGR00869">
    <property type="entry name" value="sec62"/>
    <property type="match status" value="1"/>
</dbReference>
<dbReference type="GO" id="GO:0005789">
    <property type="term" value="C:endoplasmic reticulum membrane"/>
    <property type="evidence" value="ECO:0007669"/>
    <property type="project" value="UniProtKB-SubCell"/>
</dbReference>
<keyword evidence="9" id="KW-0811">Translocation</keyword>
<dbReference type="EMBL" id="CP042189">
    <property type="protein sequence ID" value="QDS70923.1"/>
    <property type="molecule type" value="Genomic_DNA"/>
</dbReference>
<reference evidence="13 14" key="1">
    <citation type="submission" date="2019-07" db="EMBL/GenBank/DDBJ databases">
        <title>Finished genome of Venturia effusa.</title>
        <authorList>
            <person name="Young C.A."/>
            <person name="Cox M.P."/>
            <person name="Ganley A.R.D."/>
            <person name="David W.J."/>
        </authorList>
    </citation>
    <scope>NUCLEOTIDE SEQUENCE [LARGE SCALE GENOMIC DNA]</scope>
    <source>
        <strain evidence="14">albino</strain>
    </source>
</reference>
<keyword evidence="8 12" id="KW-1133">Transmembrane helix</keyword>
<proteinExistence type="inferred from homology"/>
<dbReference type="PANTHER" id="PTHR12443">
    <property type="entry name" value="TRANSLOCATION PROTEIN SEC62"/>
    <property type="match status" value="1"/>
</dbReference>
<evidence type="ECO:0000256" key="1">
    <source>
        <dbReference type="ARBA" id="ARBA00004477"/>
    </source>
</evidence>
<keyword evidence="5 12" id="KW-0812">Transmembrane</keyword>
<accession>A0A517L5L0</accession>
<evidence type="ECO:0000256" key="8">
    <source>
        <dbReference type="ARBA" id="ARBA00022989"/>
    </source>
</evidence>
<dbReference type="GO" id="GO:0031204">
    <property type="term" value="P:post-translational protein targeting to membrane, translocation"/>
    <property type="evidence" value="ECO:0007669"/>
    <property type="project" value="TreeGrafter"/>
</dbReference>
<dbReference type="PANTHER" id="PTHR12443:SF9">
    <property type="entry name" value="TRANSLOCATION PROTEIN SEC62"/>
    <property type="match status" value="1"/>
</dbReference>